<dbReference type="EMBL" id="AWUE01012011">
    <property type="protein sequence ID" value="OMP10140.1"/>
    <property type="molecule type" value="Genomic_DNA"/>
</dbReference>
<keyword evidence="1" id="KW-0812">Transmembrane</keyword>
<dbReference type="Proteomes" id="UP000187203">
    <property type="component" value="Unassembled WGS sequence"/>
</dbReference>
<dbReference type="Pfam" id="PF07714">
    <property type="entry name" value="PK_Tyr_Ser-Thr"/>
    <property type="match status" value="1"/>
</dbReference>
<dbReference type="InterPro" id="IPR000719">
    <property type="entry name" value="Prot_kinase_dom"/>
</dbReference>
<dbReference type="InterPro" id="IPR001245">
    <property type="entry name" value="Ser-Thr/Tyr_kinase_cat_dom"/>
</dbReference>
<dbReference type="PANTHER" id="PTHR48055:SF26">
    <property type="entry name" value="TRANSFERASE, PROTEIN KINASE RLK-PELLE-URK-2 FAMILY"/>
    <property type="match status" value="1"/>
</dbReference>
<dbReference type="GO" id="GO:0004672">
    <property type="term" value="F:protein kinase activity"/>
    <property type="evidence" value="ECO:0007669"/>
    <property type="project" value="InterPro"/>
</dbReference>
<gene>
    <name evidence="3" type="ORF">COLO4_04780</name>
</gene>
<dbReference type="Gene3D" id="1.10.510.10">
    <property type="entry name" value="Transferase(Phosphotransferase) domain 1"/>
    <property type="match status" value="1"/>
</dbReference>
<reference evidence="4" key="1">
    <citation type="submission" date="2013-09" db="EMBL/GenBank/DDBJ databases">
        <title>Corchorus olitorius genome sequencing.</title>
        <authorList>
            <person name="Alam M."/>
            <person name="Haque M.S."/>
            <person name="Islam M.S."/>
            <person name="Emdad E.M."/>
            <person name="Islam M.M."/>
            <person name="Ahmed B."/>
            <person name="Halim A."/>
            <person name="Hossen Q.M.M."/>
            <person name="Hossain M.Z."/>
            <person name="Ahmed R."/>
            <person name="Khan M.M."/>
            <person name="Islam R."/>
            <person name="Rashid M.M."/>
            <person name="Khan S.A."/>
            <person name="Rahman M.S."/>
            <person name="Alam M."/>
            <person name="Yahiya A.S."/>
            <person name="Khan M.S."/>
            <person name="Azam M.S."/>
            <person name="Haque T."/>
            <person name="Lashkar M.Z.H."/>
            <person name="Akhand A.I."/>
            <person name="Morshed G."/>
            <person name="Roy S."/>
            <person name="Uddin K.S."/>
            <person name="Rabeya T."/>
            <person name="Hossain A.S."/>
            <person name="Chowdhury A."/>
            <person name="Snigdha A.R."/>
            <person name="Mortoza M.S."/>
            <person name="Matin S.A."/>
            <person name="Hoque S.M.E."/>
            <person name="Islam M.K."/>
            <person name="Roy D.K."/>
            <person name="Haider R."/>
            <person name="Moosa M.M."/>
            <person name="Elias S.M."/>
            <person name="Hasan A.M."/>
            <person name="Jahan S."/>
            <person name="Shafiuddin M."/>
            <person name="Mahmood N."/>
            <person name="Shommy N.S."/>
        </authorList>
    </citation>
    <scope>NUCLEOTIDE SEQUENCE [LARGE SCALE GENOMIC DNA]</scope>
    <source>
        <strain evidence="4">cv. O-4</strain>
    </source>
</reference>
<dbReference type="AlphaFoldDB" id="A0A1R3KSU0"/>
<keyword evidence="1" id="KW-1133">Transmembrane helix</keyword>
<dbReference type="PANTHER" id="PTHR48055">
    <property type="entry name" value="LEUCINE-RICH REPEAT RECEPTOR PROTEIN KINASE EMS1"/>
    <property type="match status" value="1"/>
</dbReference>
<dbReference type="InterPro" id="IPR051564">
    <property type="entry name" value="LRR_receptor-like_kinase"/>
</dbReference>
<dbReference type="OrthoDB" id="4062651at2759"/>
<proteinExistence type="predicted"/>
<keyword evidence="1" id="KW-0472">Membrane</keyword>
<name>A0A1R3KSU0_9ROSI</name>
<dbReference type="SUPFAM" id="SSF56112">
    <property type="entry name" value="Protein kinase-like (PK-like)"/>
    <property type="match status" value="1"/>
</dbReference>
<organism evidence="3 4">
    <name type="scientific">Corchorus olitorius</name>
    <dbReference type="NCBI Taxonomy" id="93759"/>
    <lineage>
        <taxon>Eukaryota</taxon>
        <taxon>Viridiplantae</taxon>
        <taxon>Streptophyta</taxon>
        <taxon>Embryophyta</taxon>
        <taxon>Tracheophyta</taxon>
        <taxon>Spermatophyta</taxon>
        <taxon>Magnoliopsida</taxon>
        <taxon>eudicotyledons</taxon>
        <taxon>Gunneridae</taxon>
        <taxon>Pentapetalae</taxon>
        <taxon>rosids</taxon>
        <taxon>malvids</taxon>
        <taxon>Malvales</taxon>
        <taxon>Malvaceae</taxon>
        <taxon>Grewioideae</taxon>
        <taxon>Apeibeae</taxon>
        <taxon>Corchorus</taxon>
    </lineage>
</organism>
<evidence type="ECO:0000313" key="4">
    <source>
        <dbReference type="Proteomes" id="UP000187203"/>
    </source>
</evidence>
<keyword evidence="4" id="KW-1185">Reference proteome</keyword>
<dbReference type="GO" id="GO:0016020">
    <property type="term" value="C:membrane"/>
    <property type="evidence" value="ECO:0007669"/>
    <property type="project" value="TreeGrafter"/>
</dbReference>
<evidence type="ECO:0000259" key="2">
    <source>
        <dbReference type="PROSITE" id="PS50011"/>
    </source>
</evidence>
<evidence type="ECO:0000313" key="3">
    <source>
        <dbReference type="EMBL" id="OMP10140.1"/>
    </source>
</evidence>
<dbReference type="InterPro" id="IPR011009">
    <property type="entry name" value="Kinase-like_dom_sf"/>
</dbReference>
<feature type="domain" description="Protein kinase" evidence="2">
    <location>
        <begin position="306"/>
        <end position="510"/>
    </location>
</feature>
<protein>
    <recommendedName>
        <fullName evidence="2">Protein kinase domain-containing protein</fullName>
    </recommendedName>
</protein>
<evidence type="ECO:0000256" key="1">
    <source>
        <dbReference type="SAM" id="Phobius"/>
    </source>
</evidence>
<dbReference type="PROSITE" id="PS50011">
    <property type="entry name" value="PROTEIN_KINASE_DOM"/>
    <property type="match status" value="1"/>
</dbReference>
<dbReference type="Gene3D" id="3.30.200.20">
    <property type="entry name" value="Phosphorylase Kinase, domain 1"/>
    <property type="match status" value="1"/>
</dbReference>
<dbReference type="STRING" id="93759.A0A1R3KSU0"/>
<dbReference type="GO" id="GO:0005524">
    <property type="term" value="F:ATP binding"/>
    <property type="evidence" value="ECO:0007669"/>
    <property type="project" value="InterPro"/>
</dbReference>
<accession>A0A1R3KSU0</accession>
<comment type="caution">
    <text evidence="3">The sequence shown here is derived from an EMBL/GenBank/DDBJ whole genome shotgun (WGS) entry which is preliminary data.</text>
</comment>
<sequence length="510" mass="56654">MIMTCNFIMCALNWHMNKYPNSVPIVCIFILITTVKVAVPQPSTKNCSLEFGFSYPSDSACEKGNWGGFLSKSCCGAEFRGYLYALGLRANKTGLIFLSSSEQKSCLASMKRNQENVCGIEKLTTGANGCSDYSLVDVSDKLGHELTSLSENCKSLSSDLSDESCSSCVKSWKHIGRRHSNLTNSESIMICRFAVLVSLTSSKIGDDENIGRIYECLSQKSDDYTENHELTSGYKKKTKIRTGIWVLIGCLVGFLVIIVIMMFILFKRCHRSKKSSKKHAFKDVLLMNPGCPKYRIKDVYSATNSLDESNFIGEGTAGKVYKGILANQQQIAVKHIINDGNVETFVREVTSLSHIKHPNLVTLLGYCLSEEECFLIYELCPNGNLAEWLFGKDNKVLSWIQRLEIAIGGAQGLHFLHTYSEGCIVHRDIKARVLNKGGSIKEFADPKLEAEYSLEAFDLTFKLALSCTSVKQERPSMEQVVLNLQKALNISTKERASAPEAKPDTNSTTN</sequence>
<feature type="transmembrane region" description="Helical" evidence="1">
    <location>
        <begin position="244"/>
        <end position="266"/>
    </location>
</feature>